<dbReference type="GO" id="GO:0003723">
    <property type="term" value="F:RNA binding"/>
    <property type="evidence" value="ECO:0007669"/>
    <property type="project" value="UniProtKB-KW"/>
</dbReference>
<proteinExistence type="predicted"/>
<protein>
    <recommendedName>
        <fullName evidence="3">Integrase catalytic domain-containing protein</fullName>
    </recommendedName>
</protein>
<dbReference type="EMBL" id="AYKW01000011">
    <property type="protein sequence ID" value="PIL32374.1"/>
    <property type="molecule type" value="Genomic_DNA"/>
</dbReference>
<dbReference type="Gene3D" id="3.30.420.10">
    <property type="entry name" value="Ribonuclease H-like superfamily/Ribonuclease H"/>
    <property type="match status" value="1"/>
</dbReference>
<feature type="signal peptide" evidence="2">
    <location>
        <begin position="1"/>
        <end position="15"/>
    </location>
</feature>
<feature type="chain" id="PRO_5013621009" description="Integrase catalytic domain-containing protein" evidence="2">
    <location>
        <begin position="16"/>
        <end position="248"/>
    </location>
</feature>
<dbReference type="InterPro" id="IPR050951">
    <property type="entry name" value="Retrovirus_Pol_polyprotein"/>
</dbReference>
<dbReference type="FunFam" id="3.30.420.10:FF:000032">
    <property type="entry name" value="Retrovirus-related Pol polyprotein from transposon 297-like Protein"/>
    <property type="match status" value="1"/>
</dbReference>
<dbReference type="STRING" id="1077348.A0A2G8SF16"/>
<evidence type="ECO:0000313" key="5">
    <source>
        <dbReference type="Proteomes" id="UP000230002"/>
    </source>
</evidence>
<dbReference type="Proteomes" id="UP000230002">
    <property type="component" value="Unassembled WGS sequence"/>
</dbReference>
<dbReference type="InterPro" id="IPR036397">
    <property type="entry name" value="RNaseH_sf"/>
</dbReference>
<dbReference type="GO" id="GO:0015074">
    <property type="term" value="P:DNA integration"/>
    <property type="evidence" value="ECO:0007669"/>
    <property type="project" value="InterPro"/>
</dbReference>
<keyword evidence="2" id="KW-0732">Signal</keyword>
<feature type="domain" description="Integrase catalytic" evidence="3">
    <location>
        <begin position="80"/>
        <end position="241"/>
    </location>
</feature>
<dbReference type="Gene3D" id="1.10.340.70">
    <property type="match status" value="1"/>
</dbReference>
<gene>
    <name evidence="4" type="ORF">GSI_05620</name>
</gene>
<sequence>MVTSASILIAPGTWAIVLQSWKPQVHPGIQKTKDLVKREYYWEGMDQFITQYVRGCAICQTTKVRTHPTKAPLMPIPHSGNTCPFQVITMDYITDLPPTSDGYDAIQVVVDHDVTKAVVLSPCTKQITAIGAASLLWKDTFSRYGLPQKMILDRGPQFVAEAFRELHQALGIETALSTTYHPQTDGQTERVNQEVDLDLRIYCANNPEKWAEFLPAWEFAHNQRVHSSTGKSPFKLLYGYQPEGVGTV</sequence>
<dbReference type="PANTHER" id="PTHR37984:SF5">
    <property type="entry name" value="PROTEIN NYNRIN-LIKE"/>
    <property type="match status" value="1"/>
</dbReference>
<dbReference type="Pfam" id="PF17921">
    <property type="entry name" value="Integrase_H2C2"/>
    <property type="match status" value="1"/>
</dbReference>
<dbReference type="PROSITE" id="PS50994">
    <property type="entry name" value="INTEGRASE"/>
    <property type="match status" value="1"/>
</dbReference>
<evidence type="ECO:0000256" key="1">
    <source>
        <dbReference type="ARBA" id="ARBA00022884"/>
    </source>
</evidence>
<organism evidence="4 5">
    <name type="scientific">Ganoderma sinense ZZ0214-1</name>
    <dbReference type="NCBI Taxonomy" id="1077348"/>
    <lineage>
        <taxon>Eukaryota</taxon>
        <taxon>Fungi</taxon>
        <taxon>Dikarya</taxon>
        <taxon>Basidiomycota</taxon>
        <taxon>Agaricomycotina</taxon>
        <taxon>Agaricomycetes</taxon>
        <taxon>Polyporales</taxon>
        <taxon>Polyporaceae</taxon>
        <taxon>Ganoderma</taxon>
    </lineage>
</organism>
<evidence type="ECO:0000313" key="4">
    <source>
        <dbReference type="EMBL" id="PIL32374.1"/>
    </source>
</evidence>
<comment type="caution">
    <text evidence="4">The sequence shown here is derived from an EMBL/GenBank/DDBJ whole genome shotgun (WGS) entry which is preliminary data.</text>
</comment>
<dbReference type="Pfam" id="PF00665">
    <property type="entry name" value="rve"/>
    <property type="match status" value="1"/>
</dbReference>
<dbReference type="SUPFAM" id="SSF53098">
    <property type="entry name" value="Ribonuclease H-like"/>
    <property type="match status" value="1"/>
</dbReference>
<evidence type="ECO:0000256" key="2">
    <source>
        <dbReference type="SAM" id="SignalP"/>
    </source>
</evidence>
<evidence type="ECO:0000259" key="3">
    <source>
        <dbReference type="PROSITE" id="PS50994"/>
    </source>
</evidence>
<keyword evidence="1" id="KW-0694">RNA-binding</keyword>
<name>A0A2G8SF16_9APHY</name>
<dbReference type="GO" id="GO:0005634">
    <property type="term" value="C:nucleus"/>
    <property type="evidence" value="ECO:0007669"/>
    <property type="project" value="UniProtKB-ARBA"/>
</dbReference>
<dbReference type="InterPro" id="IPR041588">
    <property type="entry name" value="Integrase_H2C2"/>
</dbReference>
<reference evidence="4 5" key="1">
    <citation type="journal article" date="2015" name="Sci. Rep.">
        <title>Chromosome-level genome map provides insights into diverse defense mechanisms in the medicinal fungus Ganoderma sinense.</title>
        <authorList>
            <person name="Zhu Y."/>
            <person name="Xu J."/>
            <person name="Sun C."/>
            <person name="Zhou S."/>
            <person name="Xu H."/>
            <person name="Nelson D.R."/>
            <person name="Qian J."/>
            <person name="Song J."/>
            <person name="Luo H."/>
            <person name="Xiang L."/>
            <person name="Li Y."/>
            <person name="Xu Z."/>
            <person name="Ji A."/>
            <person name="Wang L."/>
            <person name="Lu S."/>
            <person name="Hayward A."/>
            <person name="Sun W."/>
            <person name="Li X."/>
            <person name="Schwartz D.C."/>
            <person name="Wang Y."/>
            <person name="Chen S."/>
        </authorList>
    </citation>
    <scope>NUCLEOTIDE SEQUENCE [LARGE SCALE GENOMIC DNA]</scope>
    <source>
        <strain evidence="4 5">ZZ0214-1</strain>
    </source>
</reference>
<dbReference type="InterPro" id="IPR001584">
    <property type="entry name" value="Integrase_cat-core"/>
</dbReference>
<dbReference type="InterPro" id="IPR012337">
    <property type="entry name" value="RNaseH-like_sf"/>
</dbReference>
<dbReference type="PANTHER" id="PTHR37984">
    <property type="entry name" value="PROTEIN CBG26694"/>
    <property type="match status" value="1"/>
</dbReference>
<dbReference type="OrthoDB" id="3253957at2759"/>
<keyword evidence="5" id="KW-1185">Reference proteome</keyword>
<accession>A0A2G8SF16</accession>
<dbReference type="AlphaFoldDB" id="A0A2G8SF16"/>